<evidence type="ECO:0000313" key="14">
    <source>
        <dbReference type="EMBL" id="MBG6083770.1"/>
    </source>
</evidence>
<comment type="catalytic activity">
    <reaction evidence="9 10 11">
        <text>adenosine(37) in tRNA + dimethylallyl diphosphate = N(6)-dimethylallyladenosine(37) in tRNA + diphosphate</text>
        <dbReference type="Rhea" id="RHEA:26482"/>
        <dbReference type="Rhea" id="RHEA-COMP:10162"/>
        <dbReference type="Rhea" id="RHEA-COMP:10375"/>
        <dbReference type="ChEBI" id="CHEBI:33019"/>
        <dbReference type="ChEBI" id="CHEBI:57623"/>
        <dbReference type="ChEBI" id="CHEBI:74411"/>
        <dbReference type="ChEBI" id="CHEBI:74415"/>
        <dbReference type="EC" id="2.5.1.75"/>
    </reaction>
</comment>
<evidence type="ECO:0000256" key="1">
    <source>
        <dbReference type="ARBA" id="ARBA00001946"/>
    </source>
</evidence>
<dbReference type="PANTHER" id="PTHR11088">
    <property type="entry name" value="TRNA DIMETHYLALLYLTRANSFERASE"/>
    <property type="match status" value="1"/>
</dbReference>
<comment type="caution">
    <text evidence="14">The sequence shown here is derived from an EMBL/GenBank/DDBJ whole genome shotgun (WGS) entry which is preliminary data.</text>
</comment>
<evidence type="ECO:0000256" key="3">
    <source>
        <dbReference type="ARBA" id="ARBA00005842"/>
    </source>
</evidence>
<feature type="binding site" evidence="10">
    <location>
        <begin position="15"/>
        <end position="20"/>
    </location>
    <ligand>
        <name>substrate</name>
    </ligand>
</feature>
<evidence type="ECO:0000256" key="8">
    <source>
        <dbReference type="ARBA" id="ARBA00022842"/>
    </source>
</evidence>
<dbReference type="GO" id="GO:0006400">
    <property type="term" value="P:tRNA modification"/>
    <property type="evidence" value="ECO:0007669"/>
    <property type="project" value="TreeGrafter"/>
</dbReference>
<dbReference type="SUPFAM" id="SSF52540">
    <property type="entry name" value="P-loop containing nucleoside triphosphate hydrolases"/>
    <property type="match status" value="1"/>
</dbReference>
<keyword evidence="4 10" id="KW-0808">Transferase</keyword>
<evidence type="ECO:0000256" key="13">
    <source>
        <dbReference type="RuleBase" id="RU003785"/>
    </source>
</evidence>
<dbReference type="Proteomes" id="UP000625033">
    <property type="component" value="Unassembled WGS sequence"/>
</dbReference>
<evidence type="ECO:0000256" key="9">
    <source>
        <dbReference type="ARBA" id="ARBA00049563"/>
    </source>
</evidence>
<dbReference type="NCBIfam" id="TIGR00174">
    <property type="entry name" value="miaA"/>
    <property type="match status" value="1"/>
</dbReference>
<evidence type="ECO:0000256" key="6">
    <source>
        <dbReference type="ARBA" id="ARBA00022741"/>
    </source>
</evidence>
<evidence type="ECO:0000256" key="4">
    <source>
        <dbReference type="ARBA" id="ARBA00022679"/>
    </source>
</evidence>
<dbReference type="InterPro" id="IPR018022">
    <property type="entry name" value="IPT"/>
</dbReference>
<evidence type="ECO:0000313" key="15">
    <source>
        <dbReference type="Proteomes" id="UP000625033"/>
    </source>
</evidence>
<dbReference type="InterPro" id="IPR039657">
    <property type="entry name" value="Dimethylallyltransferase"/>
</dbReference>
<comment type="cofactor">
    <cofactor evidence="1 10">
        <name>Mg(2+)</name>
        <dbReference type="ChEBI" id="CHEBI:18420"/>
    </cofactor>
</comment>
<evidence type="ECO:0000256" key="5">
    <source>
        <dbReference type="ARBA" id="ARBA00022694"/>
    </source>
</evidence>
<dbReference type="GO" id="GO:0005524">
    <property type="term" value="F:ATP binding"/>
    <property type="evidence" value="ECO:0007669"/>
    <property type="project" value="UniProtKB-UniRule"/>
</dbReference>
<evidence type="ECO:0000256" key="2">
    <source>
        <dbReference type="ARBA" id="ARBA00003213"/>
    </source>
</evidence>
<dbReference type="EMBL" id="JADOTZ010000001">
    <property type="protein sequence ID" value="MBG6083770.1"/>
    <property type="molecule type" value="Genomic_DNA"/>
</dbReference>
<comment type="subunit">
    <text evidence="10">Monomer.</text>
</comment>
<proteinExistence type="inferred from homology"/>
<dbReference type="HAMAP" id="MF_00185">
    <property type="entry name" value="IPP_trans"/>
    <property type="match status" value="1"/>
</dbReference>
<evidence type="ECO:0000256" key="10">
    <source>
        <dbReference type="HAMAP-Rule" id="MF_00185"/>
    </source>
</evidence>
<dbReference type="RefSeq" id="WP_196835167.1">
    <property type="nucleotide sequence ID" value="NZ_JADOTZ010000001.1"/>
</dbReference>
<dbReference type="AlphaFoldDB" id="A0A931D4W0"/>
<keyword evidence="7 10" id="KW-0067">ATP-binding</keyword>
<organism evidence="14 15">
    <name type="scientific">Zhihengliuella flava</name>
    <dbReference type="NCBI Taxonomy" id="1285193"/>
    <lineage>
        <taxon>Bacteria</taxon>
        <taxon>Bacillati</taxon>
        <taxon>Actinomycetota</taxon>
        <taxon>Actinomycetes</taxon>
        <taxon>Micrococcales</taxon>
        <taxon>Micrococcaceae</taxon>
        <taxon>Zhihengliuella</taxon>
    </lineage>
</organism>
<keyword evidence="6 10" id="KW-0547">Nucleotide-binding</keyword>
<name>A0A931D4W0_9MICC</name>
<dbReference type="PANTHER" id="PTHR11088:SF60">
    <property type="entry name" value="TRNA DIMETHYLALLYLTRANSFERASE"/>
    <property type="match status" value="1"/>
</dbReference>
<dbReference type="EC" id="2.5.1.75" evidence="10"/>
<comment type="function">
    <text evidence="2 10 12">Catalyzes the transfer of a dimethylallyl group onto the adenine at position 37 in tRNAs that read codons beginning with uridine, leading to the formation of N6-(dimethylallyl)adenosine (i(6)A).</text>
</comment>
<dbReference type="InterPro" id="IPR027417">
    <property type="entry name" value="P-loop_NTPase"/>
</dbReference>
<reference evidence="14" key="1">
    <citation type="submission" date="2020-11" db="EMBL/GenBank/DDBJ databases">
        <title>Sequencing the genomes of 1000 actinobacteria strains.</title>
        <authorList>
            <person name="Klenk H.-P."/>
        </authorList>
    </citation>
    <scope>NUCLEOTIDE SEQUENCE</scope>
    <source>
        <strain evidence="14">DSM 26152</strain>
    </source>
</reference>
<dbReference type="GO" id="GO:0052381">
    <property type="term" value="F:tRNA dimethylallyltransferase activity"/>
    <property type="evidence" value="ECO:0007669"/>
    <property type="project" value="UniProtKB-UniRule"/>
</dbReference>
<gene>
    <name evidence="10" type="primary">miaA</name>
    <name evidence="14" type="ORF">IW252_000537</name>
</gene>
<keyword evidence="8 10" id="KW-0460">Magnesium</keyword>
<dbReference type="Gene3D" id="3.40.50.300">
    <property type="entry name" value="P-loop containing nucleotide triphosphate hydrolases"/>
    <property type="match status" value="1"/>
</dbReference>
<sequence>MGDSHPPLIAVVGPTGTGKSDLALRIAEQFDGEAINADALQFYRGMDIGTAKLLPHQRRGVRHHLLDIMDVTEEASVARFQRDARKVIAEVRGRGKLPILVGGSGLYVRAAVDAIEFPPTDATVRETLEREHAAVGSAKLRDRLRAIDPESAERVSDARRVIRALEVFELTGRTFTSFMPRREYVQPTLQLGLNLERTSLHERLRRRVDGMMEAGLLEEVETLAGVGLRNSKTASRAIGYREALEVIDGDLTLAEATERTVIATRKFARRQITWFGADPRVDWLDVLAPDAAEAACSAVERFVASSD</sequence>
<feature type="binding site" evidence="10">
    <location>
        <begin position="13"/>
        <end position="20"/>
    </location>
    <ligand>
        <name>ATP</name>
        <dbReference type="ChEBI" id="CHEBI:30616"/>
    </ligand>
</feature>
<evidence type="ECO:0000256" key="7">
    <source>
        <dbReference type="ARBA" id="ARBA00022840"/>
    </source>
</evidence>
<protein>
    <recommendedName>
        <fullName evidence="10">tRNA dimethylallyltransferase</fullName>
        <ecNumber evidence="10">2.5.1.75</ecNumber>
    </recommendedName>
    <alternativeName>
        <fullName evidence="10">Dimethylallyl diphosphate:tRNA dimethylallyltransferase</fullName>
        <shortName evidence="10">DMAPP:tRNA dimethylallyltransferase</shortName>
        <shortName evidence="10">DMATase</shortName>
    </alternativeName>
    <alternativeName>
        <fullName evidence="10">Isopentenyl-diphosphate:tRNA isopentenyltransferase</fullName>
        <shortName evidence="10">IPP transferase</shortName>
        <shortName evidence="10">IPPT</shortName>
        <shortName evidence="10">IPTase</shortName>
    </alternativeName>
</protein>
<dbReference type="Pfam" id="PF01715">
    <property type="entry name" value="IPPT"/>
    <property type="match status" value="1"/>
</dbReference>
<keyword evidence="5 10" id="KW-0819">tRNA processing</keyword>
<feature type="site" description="Interaction with substrate tRNA" evidence="10">
    <location>
        <position position="125"/>
    </location>
</feature>
<comment type="caution">
    <text evidence="10">Lacks conserved residue(s) required for the propagation of feature annotation.</text>
</comment>
<evidence type="ECO:0000256" key="12">
    <source>
        <dbReference type="RuleBase" id="RU003784"/>
    </source>
</evidence>
<evidence type="ECO:0000256" key="11">
    <source>
        <dbReference type="RuleBase" id="RU003783"/>
    </source>
</evidence>
<accession>A0A931D4W0</accession>
<comment type="similarity">
    <text evidence="3 10 13">Belongs to the IPP transferase family.</text>
</comment>
<feature type="site" description="Interaction with substrate tRNA" evidence="10">
    <location>
        <position position="104"/>
    </location>
</feature>
<keyword evidence="15" id="KW-1185">Reference proteome</keyword>
<dbReference type="Gene3D" id="1.10.20.140">
    <property type="match status" value="1"/>
</dbReference>